<dbReference type="PROSITE" id="PS50011">
    <property type="entry name" value="PROTEIN_KINASE_DOM"/>
    <property type="match status" value="1"/>
</dbReference>
<protein>
    <submittedName>
        <fullName evidence="8">Serine/threonine protein kinase</fullName>
    </submittedName>
</protein>
<evidence type="ECO:0000256" key="4">
    <source>
        <dbReference type="ARBA" id="ARBA00022840"/>
    </source>
</evidence>
<name>A0A2Z5JD27_STRAR</name>
<keyword evidence="8" id="KW-0723">Serine/threonine-protein kinase</keyword>
<dbReference type="Pfam" id="PF00069">
    <property type="entry name" value="Pkinase"/>
    <property type="match status" value="1"/>
</dbReference>
<dbReference type="Gene3D" id="3.30.200.20">
    <property type="entry name" value="Phosphorylase Kinase, domain 1"/>
    <property type="match status" value="1"/>
</dbReference>
<dbReference type="KEGG" id="sata:C5746_16340"/>
<feature type="compositionally biased region" description="Low complexity" evidence="6">
    <location>
        <begin position="433"/>
        <end position="459"/>
    </location>
</feature>
<dbReference type="GeneID" id="95520035"/>
<dbReference type="SMART" id="SM00220">
    <property type="entry name" value="S_TKc"/>
    <property type="match status" value="1"/>
</dbReference>
<dbReference type="Gene3D" id="1.10.510.10">
    <property type="entry name" value="Transferase(Phosphotransferase) domain 1"/>
    <property type="match status" value="1"/>
</dbReference>
<gene>
    <name evidence="8" type="ORF">C5746_16340</name>
</gene>
<dbReference type="InterPro" id="IPR008271">
    <property type="entry name" value="Ser/Thr_kinase_AS"/>
</dbReference>
<dbReference type="InterPro" id="IPR011009">
    <property type="entry name" value="Kinase-like_dom_sf"/>
</dbReference>
<keyword evidence="4 5" id="KW-0067">ATP-binding</keyword>
<feature type="compositionally biased region" description="Pro residues" evidence="6">
    <location>
        <begin position="364"/>
        <end position="384"/>
    </location>
</feature>
<dbReference type="GO" id="GO:0004674">
    <property type="term" value="F:protein serine/threonine kinase activity"/>
    <property type="evidence" value="ECO:0007669"/>
    <property type="project" value="UniProtKB-KW"/>
</dbReference>
<keyword evidence="2 5" id="KW-0547">Nucleotide-binding</keyword>
<keyword evidence="1" id="KW-0808">Transferase</keyword>
<dbReference type="CDD" id="cd14014">
    <property type="entry name" value="STKc_PknB_like"/>
    <property type="match status" value="1"/>
</dbReference>
<dbReference type="PROSITE" id="PS00107">
    <property type="entry name" value="PROTEIN_KINASE_ATP"/>
    <property type="match status" value="1"/>
</dbReference>
<dbReference type="AlphaFoldDB" id="A0A2Z5JD27"/>
<reference evidence="8 9" key="1">
    <citation type="journal article" date="2018" name="Front. Microbiol.">
        <title>Genome Sequencing of Streptomyces atratus SCSIOZH16 and Activation Production of Nocardamine via Metabolic Engineering.</title>
        <authorList>
            <person name="Li Y."/>
            <person name="Zhang C."/>
            <person name="Liu C."/>
            <person name="Ju J."/>
            <person name="Ma J."/>
        </authorList>
    </citation>
    <scope>NUCLEOTIDE SEQUENCE [LARGE SCALE GENOMIC DNA]</scope>
    <source>
        <strain evidence="8 9">SCSIO_ZH16</strain>
    </source>
</reference>
<dbReference type="InterPro" id="IPR017441">
    <property type="entry name" value="Protein_kinase_ATP_BS"/>
</dbReference>
<evidence type="ECO:0000256" key="3">
    <source>
        <dbReference type="ARBA" id="ARBA00022777"/>
    </source>
</evidence>
<dbReference type="EMBL" id="CP027306">
    <property type="protein sequence ID" value="AXE78241.1"/>
    <property type="molecule type" value="Genomic_DNA"/>
</dbReference>
<dbReference type="GO" id="GO:0005524">
    <property type="term" value="F:ATP binding"/>
    <property type="evidence" value="ECO:0007669"/>
    <property type="project" value="UniProtKB-UniRule"/>
</dbReference>
<evidence type="ECO:0000256" key="6">
    <source>
        <dbReference type="SAM" id="MobiDB-lite"/>
    </source>
</evidence>
<dbReference type="InterPro" id="IPR000719">
    <property type="entry name" value="Prot_kinase_dom"/>
</dbReference>
<dbReference type="RefSeq" id="WP_114244830.1">
    <property type="nucleotide sequence ID" value="NZ_CP027306.1"/>
</dbReference>
<evidence type="ECO:0000313" key="8">
    <source>
        <dbReference type="EMBL" id="AXE78241.1"/>
    </source>
</evidence>
<keyword evidence="3 8" id="KW-0418">Kinase</keyword>
<sequence length="596" mass="62534">MRAGEAPISTGIGDILTPLGPHDPREAAGYRLLARIGEGGMGTVYLSHTRGGQAVALKLIRREFGDDPEFRLRFEQEVQAARRVQGYHLVPVVDHDTSGQQPWLASVFVPGMALQSALEAYGPLPLPTVFRLIGCTAQALAAIHAAGVVHRDLKPGNILLGATGPYVIDFGIARAADATQLTRSGGLVGTPQFMSPEHALGEQVGPPTDVFSLGLIAALAATGRHPYGTGGAMTVAAQIANTEHRPPRLDGYPQELRPLLERCLAADPGARFMPTELAALCEQSAGRPLRESDGWLPEPLAAEIARREQASHRPPQPANPATVPTYPPGTGPSGAGTTVPADPVPPGAQAGYAATLPTSDRPTMPRPPAYIPTPPPPAPGPAPATAPASKSRGPVRIAAAAGAALLLVAGTWVVATRGNDKSGDASHADNSRSNRPSSPQPDPKSSNSASPGSSAQQSSYKVIFQDRPFALRAPAEPNVIGVDLDEPRVAGPDEFTDGDDELQLSEVSGGSWEFRTPMGKSTGPAPGQCLQGSQSDVLPSEIREKELQRGQTLPVGTRLCTVTSDGNLAMLKITKVEKRATNDLPDYFTELTLWQQ</sequence>
<feature type="compositionally biased region" description="Basic and acidic residues" evidence="6">
    <location>
        <begin position="420"/>
        <end position="432"/>
    </location>
</feature>
<dbReference type="PROSITE" id="PS00108">
    <property type="entry name" value="PROTEIN_KINASE_ST"/>
    <property type="match status" value="1"/>
</dbReference>
<feature type="domain" description="Protein kinase" evidence="7">
    <location>
        <begin position="30"/>
        <end position="296"/>
    </location>
</feature>
<feature type="region of interest" description="Disordered" evidence="6">
    <location>
        <begin position="1"/>
        <end position="20"/>
    </location>
</feature>
<proteinExistence type="predicted"/>
<evidence type="ECO:0000259" key="7">
    <source>
        <dbReference type="PROSITE" id="PS50011"/>
    </source>
</evidence>
<accession>A0A2Z5JD27</accession>
<organism evidence="8 9">
    <name type="scientific">Streptomyces atratus</name>
    <dbReference type="NCBI Taxonomy" id="1893"/>
    <lineage>
        <taxon>Bacteria</taxon>
        <taxon>Bacillati</taxon>
        <taxon>Actinomycetota</taxon>
        <taxon>Actinomycetes</taxon>
        <taxon>Kitasatosporales</taxon>
        <taxon>Streptomycetaceae</taxon>
        <taxon>Streptomyces</taxon>
    </lineage>
</organism>
<feature type="region of interest" description="Disordered" evidence="6">
    <location>
        <begin position="306"/>
        <end position="390"/>
    </location>
</feature>
<evidence type="ECO:0000256" key="1">
    <source>
        <dbReference type="ARBA" id="ARBA00022679"/>
    </source>
</evidence>
<feature type="binding site" evidence="5">
    <location>
        <position position="58"/>
    </location>
    <ligand>
        <name>ATP</name>
        <dbReference type="ChEBI" id="CHEBI:30616"/>
    </ligand>
</feature>
<dbReference type="Proteomes" id="UP000252698">
    <property type="component" value="Chromosome"/>
</dbReference>
<dbReference type="SUPFAM" id="SSF56112">
    <property type="entry name" value="Protein kinase-like (PK-like)"/>
    <property type="match status" value="1"/>
</dbReference>
<evidence type="ECO:0000256" key="2">
    <source>
        <dbReference type="ARBA" id="ARBA00022741"/>
    </source>
</evidence>
<feature type="region of interest" description="Disordered" evidence="6">
    <location>
        <begin position="420"/>
        <end position="459"/>
    </location>
</feature>
<evidence type="ECO:0000313" key="9">
    <source>
        <dbReference type="Proteomes" id="UP000252698"/>
    </source>
</evidence>
<evidence type="ECO:0000256" key="5">
    <source>
        <dbReference type="PROSITE-ProRule" id="PRU10141"/>
    </source>
</evidence>
<dbReference type="PANTHER" id="PTHR43289:SF34">
    <property type="entry name" value="SERINE_THREONINE-PROTEIN KINASE YBDM-RELATED"/>
    <property type="match status" value="1"/>
</dbReference>
<dbReference type="PANTHER" id="PTHR43289">
    <property type="entry name" value="MITOGEN-ACTIVATED PROTEIN KINASE KINASE KINASE 20-RELATED"/>
    <property type="match status" value="1"/>
</dbReference>